<reference evidence="1" key="1">
    <citation type="journal article" date="2020" name="Stud. Mycol.">
        <title>101 Dothideomycetes genomes: a test case for predicting lifestyles and emergence of pathogens.</title>
        <authorList>
            <person name="Haridas S."/>
            <person name="Albert R."/>
            <person name="Binder M."/>
            <person name="Bloem J."/>
            <person name="Labutti K."/>
            <person name="Salamov A."/>
            <person name="Andreopoulos B."/>
            <person name="Baker S."/>
            <person name="Barry K."/>
            <person name="Bills G."/>
            <person name="Bluhm B."/>
            <person name="Cannon C."/>
            <person name="Castanera R."/>
            <person name="Culley D."/>
            <person name="Daum C."/>
            <person name="Ezra D."/>
            <person name="Gonzalez J."/>
            <person name="Henrissat B."/>
            <person name="Kuo A."/>
            <person name="Liang C."/>
            <person name="Lipzen A."/>
            <person name="Lutzoni F."/>
            <person name="Magnuson J."/>
            <person name="Mondo S."/>
            <person name="Nolan M."/>
            <person name="Ohm R."/>
            <person name="Pangilinan J."/>
            <person name="Park H.-J."/>
            <person name="Ramirez L."/>
            <person name="Alfaro M."/>
            <person name="Sun H."/>
            <person name="Tritt A."/>
            <person name="Yoshinaga Y."/>
            <person name="Zwiers L.-H."/>
            <person name="Turgeon B."/>
            <person name="Goodwin S."/>
            <person name="Spatafora J."/>
            <person name="Crous P."/>
            <person name="Grigoriev I."/>
        </authorList>
    </citation>
    <scope>NUCLEOTIDE SEQUENCE</scope>
    <source>
        <strain evidence="1">CBS 130266</strain>
    </source>
</reference>
<dbReference type="Proteomes" id="UP000800235">
    <property type="component" value="Unassembled WGS sequence"/>
</dbReference>
<sequence length="214" mass="25713">MYFKIFFQRIETYIQPSQPPFMGFLDRLLHREHRRLTDNYRRLSCLEQEKALPRPPRTVRLIPFKEARIARLQAEAVHRVKYFGDPNCGLPPGFLEDDELRYLRYNLTQLFFDVPPESYRFGFGLHRVGPHDYYSAILVTSIPGKEPRTLLCSERIWHRYPFTPKETQKRALEELIAEIQSMWDKKYYQKQNGSGEWIPWWRQFDEPPNGRAGF</sequence>
<gene>
    <name evidence="1" type="ORF">EJ08DRAFT_679884</name>
</gene>
<dbReference type="AlphaFoldDB" id="A0A9P4TXE8"/>
<dbReference type="EMBL" id="MU007046">
    <property type="protein sequence ID" value="KAF2429530.1"/>
    <property type="molecule type" value="Genomic_DNA"/>
</dbReference>
<proteinExistence type="predicted"/>
<accession>A0A9P4TXE8</accession>
<comment type="caution">
    <text evidence="1">The sequence shown here is derived from an EMBL/GenBank/DDBJ whole genome shotgun (WGS) entry which is preliminary data.</text>
</comment>
<protein>
    <submittedName>
        <fullName evidence="1">Uncharacterized protein</fullName>
    </submittedName>
</protein>
<evidence type="ECO:0000313" key="2">
    <source>
        <dbReference type="Proteomes" id="UP000800235"/>
    </source>
</evidence>
<keyword evidence="2" id="KW-1185">Reference proteome</keyword>
<evidence type="ECO:0000313" key="1">
    <source>
        <dbReference type="EMBL" id="KAF2429530.1"/>
    </source>
</evidence>
<name>A0A9P4TXE8_9PEZI</name>
<organism evidence="1 2">
    <name type="scientific">Tothia fuscella</name>
    <dbReference type="NCBI Taxonomy" id="1048955"/>
    <lineage>
        <taxon>Eukaryota</taxon>
        <taxon>Fungi</taxon>
        <taxon>Dikarya</taxon>
        <taxon>Ascomycota</taxon>
        <taxon>Pezizomycotina</taxon>
        <taxon>Dothideomycetes</taxon>
        <taxon>Pleosporomycetidae</taxon>
        <taxon>Venturiales</taxon>
        <taxon>Cylindrosympodiaceae</taxon>
        <taxon>Tothia</taxon>
    </lineage>
</organism>